<accession>A0ABS2WFH6</accession>
<evidence type="ECO:0008006" key="3">
    <source>
        <dbReference type="Google" id="ProtNLM"/>
    </source>
</evidence>
<comment type="caution">
    <text evidence="1">The sequence shown here is derived from an EMBL/GenBank/DDBJ whole genome shotgun (WGS) entry which is preliminary data.</text>
</comment>
<name>A0ABS2WFH6_9BACL</name>
<organism evidence="1 2">
    <name type="scientific">Polycladomyces zharkentensis</name>
    <dbReference type="NCBI Taxonomy" id="2807616"/>
    <lineage>
        <taxon>Bacteria</taxon>
        <taxon>Bacillati</taxon>
        <taxon>Bacillota</taxon>
        <taxon>Bacilli</taxon>
        <taxon>Bacillales</taxon>
        <taxon>Thermoactinomycetaceae</taxon>
        <taxon>Polycladomyces</taxon>
    </lineage>
</organism>
<protein>
    <recommendedName>
        <fullName evidence="3">t-SNARE coiled-coil homology domain-containing protein</fullName>
    </recommendedName>
</protein>
<proteinExistence type="predicted"/>
<sequence>MGNLRERSSRRHERDTDFARNTGRLFQLDEGTDRLSNGLTRITDGQIQLAHGLEEGMDKARNQLRGVTPKGKRDRLPPDIV</sequence>
<dbReference type="EMBL" id="JAFHAP010000002">
    <property type="protein sequence ID" value="MBN2908165.1"/>
    <property type="molecule type" value="Genomic_DNA"/>
</dbReference>
<keyword evidence="2" id="KW-1185">Reference proteome</keyword>
<evidence type="ECO:0000313" key="1">
    <source>
        <dbReference type="EMBL" id="MBN2908165.1"/>
    </source>
</evidence>
<gene>
    <name evidence="1" type="ORF">JQC72_01325</name>
</gene>
<dbReference type="Proteomes" id="UP001177120">
    <property type="component" value="Unassembled WGS sequence"/>
</dbReference>
<reference evidence="1" key="1">
    <citation type="journal article" date="2024" name="Int. J. Syst. Evol. Microbiol.">
        <title>Polycladomyces zharkentensis sp. nov., a novel thermophilic cellulose- and starch-degrading member of the Bacillota from a geothermal aquifer in Kazakhstan.</title>
        <authorList>
            <person name="Mashzhan A."/>
            <person name="Kistaubayeva A."/>
            <person name="Javier-Lopez R."/>
            <person name="Bissenova U."/>
            <person name="Bissenbay A."/>
            <person name="Birkeland N.K."/>
        </authorList>
    </citation>
    <scope>NUCLEOTIDE SEQUENCE</scope>
    <source>
        <strain evidence="1">ZKZ2T</strain>
    </source>
</reference>
<evidence type="ECO:0000313" key="2">
    <source>
        <dbReference type="Proteomes" id="UP001177120"/>
    </source>
</evidence>
<dbReference type="RefSeq" id="WP_205492325.1">
    <property type="nucleotide sequence ID" value="NZ_JAFHAP010000002.1"/>
</dbReference>